<protein>
    <submittedName>
        <fullName evidence="1">Ferredoxin-like protein</fullName>
    </submittedName>
</protein>
<evidence type="ECO:0000313" key="1">
    <source>
        <dbReference type="EMBL" id="MBP2047636.1"/>
    </source>
</evidence>
<proteinExistence type="predicted"/>
<name>A0ABS4LJT5_9ACTN</name>
<dbReference type="RefSeq" id="WP_159400111.1">
    <property type="nucleotide sequence ID" value="NZ_CP016279.1"/>
</dbReference>
<sequence length="47" mass="4811">MIVYPLALVSAFAVRRFTDKYGHGTAARTSGLVLAPAVFGAPMSAAG</sequence>
<dbReference type="EMBL" id="JAGGLP010000001">
    <property type="protein sequence ID" value="MBP2047636.1"/>
    <property type="molecule type" value="Genomic_DNA"/>
</dbReference>
<comment type="caution">
    <text evidence="1">The sequence shown here is derived from an EMBL/GenBank/DDBJ whole genome shotgun (WGS) entry which is preliminary data.</text>
</comment>
<reference evidence="1 2" key="1">
    <citation type="submission" date="2021-03" db="EMBL/GenBank/DDBJ databases">
        <title>Genomic Encyclopedia of Type Strains, Phase IV (KMG-IV): sequencing the most valuable type-strain genomes for metagenomic binning, comparative biology and taxonomic classification.</title>
        <authorList>
            <person name="Goeker M."/>
        </authorList>
    </citation>
    <scope>NUCLEOTIDE SEQUENCE [LARGE SCALE GENOMIC DNA]</scope>
    <source>
        <strain evidence="1 2">DSM 40499</strain>
    </source>
</reference>
<dbReference type="Proteomes" id="UP001519309">
    <property type="component" value="Unassembled WGS sequence"/>
</dbReference>
<accession>A0ABS4LJT5</accession>
<gene>
    <name evidence="1" type="ORF">J2Z21_000558</name>
</gene>
<keyword evidence="2" id="KW-1185">Reference proteome</keyword>
<organism evidence="1 2">
    <name type="scientific">Streptomyces griseochromogenes</name>
    <dbReference type="NCBI Taxonomy" id="68214"/>
    <lineage>
        <taxon>Bacteria</taxon>
        <taxon>Bacillati</taxon>
        <taxon>Actinomycetota</taxon>
        <taxon>Actinomycetes</taxon>
        <taxon>Kitasatosporales</taxon>
        <taxon>Streptomycetaceae</taxon>
        <taxon>Streptomyces</taxon>
    </lineage>
</organism>
<evidence type="ECO:0000313" key="2">
    <source>
        <dbReference type="Proteomes" id="UP001519309"/>
    </source>
</evidence>